<name>A0A3P7NX98_DIBLA</name>
<dbReference type="OrthoDB" id="6283251at2759"/>
<evidence type="ECO:0000313" key="1">
    <source>
        <dbReference type="EMBL" id="VDN10186.1"/>
    </source>
</evidence>
<organism evidence="1 2">
    <name type="scientific">Dibothriocephalus latus</name>
    <name type="common">Fish tapeworm</name>
    <name type="synonym">Diphyllobothrium latum</name>
    <dbReference type="NCBI Taxonomy" id="60516"/>
    <lineage>
        <taxon>Eukaryota</taxon>
        <taxon>Metazoa</taxon>
        <taxon>Spiralia</taxon>
        <taxon>Lophotrochozoa</taxon>
        <taxon>Platyhelminthes</taxon>
        <taxon>Cestoda</taxon>
        <taxon>Eucestoda</taxon>
        <taxon>Diphyllobothriidea</taxon>
        <taxon>Diphyllobothriidae</taxon>
        <taxon>Dibothriocephalus</taxon>
    </lineage>
</organism>
<reference evidence="1 2" key="1">
    <citation type="submission" date="2018-11" db="EMBL/GenBank/DDBJ databases">
        <authorList>
            <consortium name="Pathogen Informatics"/>
        </authorList>
    </citation>
    <scope>NUCLEOTIDE SEQUENCE [LARGE SCALE GENOMIC DNA]</scope>
</reference>
<proteinExistence type="predicted"/>
<dbReference type="Proteomes" id="UP000281553">
    <property type="component" value="Unassembled WGS sequence"/>
</dbReference>
<dbReference type="EMBL" id="UYRU01048626">
    <property type="protein sequence ID" value="VDN10186.1"/>
    <property type="molecule type" value="Genomic_DNA"/>
</dbReference>
<dbReference type="AlphaFoldDB" id="A0A3P7NX98"/>
<evidence type="ECO:0000313" key="2">
    <source>
        <dbReference type="Proteomes" id="UP000281553"/>
    </source>
</evidence>
<keyword evidence="2" id="KW-1185">Reference proteome</keyword>
<sequence length="150" mass="16729">MQGKDEPQPEKKGRSVFVFVTSVSVARPEGMTYVTTINDVHQYRDLEGRPYFTLKKPEEPNHAMRSADSLSLGGTNQGRIMTDLKPPLSYLEVPTTESVYSIDARRTGAFRVPDVVDDLALSPDWLPPFSVTRFPKNGRLGISVIGTFLK</sequence>
<protein>
    <submittedName>
        <fullName evidence="1">Uncharacterized protein</fullName>
    </submittedName>
</protein>
<gene>
    <name evidence="1" type="ORF">DILT_LOCUS6017</name>
</gene>
<accession>A0A3P7NX98</accession>